<dbReference type="Pfam" id="PF00795">
    <property type="entry name" value="CN_hydrolase"/>
    <property type="match status" value="1"/>
</dbReference>
<feature type="domain" description="CN hydrolase" evidence="2">
    <location>
        <begin position="30"/>
        <end position="256"/>
    </location>
</feature>
<name>A0A1K2IM53_9FLAO</name>
<dbReference type="PROSITE" id="PS50263">
    <property type="entry name" value="CN_HYDROLASE"/>
    <property type="match status" value="1"/>
</dbReference>
<accession>A0A1K2IM53</accession>
<dbReference type="InterPro" id="IPR001110">
    <property type="entry name" value="UPF0012_CS"/>
</dbReference>
<organism evidence="3 4">
    <name type="scientific">Chryseobacterium limigenitum</name>
    <dbReference type="NCBI Taxonomy" id="1612149"/>
    <lineage>
        <taxon>Bacteria</taxon>
        <taxon>Pseudomonadati</taxon>
        <taxon>Bacteroidota</taxon>
        <taxon>Flavobacteriia</taxon>
        <taxon>Flavobacteriales</taxon>
        <taxon>Weeksellaceae</taxon>
        <taxon>Chryseobacterium group</taxon>
        <taxon>Chryseobacterium</taxon>
    </lineage>
</organism>
<dbReference type="SUPFAM" id="SSF56317">
    <property type="entry name" value="Carbon-nitrogen hydrolase"/>
    <property type="match status" value="1"/>
</dbReference>
<comment type="similarity">
    <text evidence="1">Belongs to the carbon-nitrogen hydrolase superfamily. NIT1/NIT2 family.</text>
</comment>
<protein>
    <submittedName>
        <fullName evidence="3">Predicted amidohydrolase</fullName>
    </submittedName>
</protein>
<reference evidence="4" key="1">
    <citation type="submission" date="2016-10" db="EMBL/GenBank/DDBJ databases">
        <authorList>
            <person name="Varghese N."/>
            <person name="Submissions S."/>
        </authorList>
    </citation>
    <scope>NUCLEOTIDE SEQUENCE [LARGE SCALE GENOMIC DNA]</scope>
    <source>
        <strain evidence="4">SUR2</strain>
    </source>
</reference>
<keyword evidence="3" id="KW-0378">Hydrolase</keyword>
<dbReference type="InterPro" id="IPR036526">
    <property type="entry name" value="C-N_Hydrolase_sf"/>
</dbReference>
<dbReference type="Gene3D" id="3.60.110.10">
    <property type="entry name" value="Carbon-nitrogen hydrolase"/>
    <property type="match status" value="1"/>
</dbReference>
<dbReference type="PANTHER" id="PTHR47799">
    <property type="entry name" value="OMEGA-AMIDASE YAFV"/>
    <property type="match status" value="1"/>
</dbReference>
<dbReference type="GO" id="GO:0050152">
    <property type="term" value="F:omega-amidase activity"/>
    <property type="evidence" value="ECO:0007669"/>
    <property type="project" value="TreeGrafter"/>
</dbReference>
<gene>
    <name evidence="3" type="ORF">SAMN05216324_10580</name>
</gene>
<evidence type="ECO:0000313" key="3">
    <source>
        <dbReference type="EMBL" id="SFZ93447.1"/>
    </source>
</evidence>
<dbReference type="InterPro" id="IPR052737">
    <property type="entry name" value="Omega-amidase_YafV"/>
</dbReference>
<dbReference type="GO" id="GO:0106008">
    <property type="term" value="F:2-oxoglutaramate amidase activity"/>
    <property type="evidence" value="ECO:0007669"/>
    <property type="project" value="TreeGrafter"/>
</dbReference>
<dbReference type="PROSITE" id="PS01227">
    <property type="entry name" value="UPF0012"/>
    <property type="match status" value="1"/>
</dbReference>
<evidence type="ECO:0000256" key="1">
    <source>
        <dbReference type="ARBA" id="ARBA00010613"/>
    </source>
</evidence>
<evidence type="ECO:0000313" key="4">
    <source>
        <dbReference type="Proteomes" id="UP000182034"/>
    </source>
</evidence>
<evidence type="ECO:0000259" key="2">
    <source>
        <dbReference type="PROSITE" id="PS50263"/>
    </source>
</evidence>
<keyword evidence="4" id="KW-1185">Reference proteome</keyword>
<sequence>MLLLKNIRIKNRTEINGKSYFYGSYLTKFMKITGLNLDIIWKNKDGNFQLIEKEFENIEADLFLLPEMFPTGFCMDASEVSDRNGESLAFLKKLSKEKNAAFCGSAPVEEDGNFYNRMYFVKPDSEVVFYDKRHLFSFSGEDKVYTPGKERIIVNYKGIRFLLQVCYDLRFPVFARNNDDYDAILYVANWPEKRVGAWEHLLKARAIENLSFVFGLNRIGTDGNDLFYQESSHCFFADGKEISVKNGNIVSAELDMNELNDFRKHFQFLNDRDSFSIEF</sequence>
<dbReference type="InterPro" id="IPR003010">
    <property type="entry name" value="C-N_Hydrolase"/>
</dbReference>
<dbReference type="PANTHER" id="PTHR47799:SF1">
    <property type="entry name" value="OMEGA-AMIDASE YAFV"/>
    <property type="match status" value="1"/>
</dbReference>
<proteinExistence type="inferred from homology"/>
<dbReference type="AlphaFoldDB" id="A0A1K2IM53"/>
<dbReference type="EMBL" id="FPKW01000005">
    <property type="protein sequence ID" value="SFZ93447.1"/>
    <property type="molecule type" value="Genomic_DNA"/>
</dbReference>
<dbReference type="STRING" id="1612149.SAMN05216324_10580"/>
<dbReference type="Proteomes" id="UP000182034">
    <property type="component" value="Unassembled WGS sequence"/>
</dbReference>